<dbReference type="EMBL" id="KV417517">
    <property type="protein sequence ID" value="KZP26045.1"/>
    <property type="molecule type" value="Genomic_DNA"/>
</dbReference>
<evidence type="ECO:0000313" key="4">
    <source>
        <dbReference type="Proteomes" id="UP000076532"/>
    </source>
</evidence>
<keyword evidence="1" id="KW-0812">Transmembrane</keyword>
<dbReference type="Proteomes" id="UP000076532">
    <property type="component" value="Unassembled WGS sequence"/>
</dbReference>
<feature type="transmembrane region" description="Helical" evidence="1">
    <location>
        <begin position="210"/>
        <end position="228"/>
    </location>
</feature>
<dbReference type="AlphaFoldDB" id="A0A166PFX0"/>
<dbReference type="PANTHER" id="PTHR40465">
    <property type="entry name" value="CHROMOSOME 1, WHOLE GENOME SHOTGUN SEQUENCE"/>
    <property type="match status" value="1"/>
</dbReference>
<name>A0A166PFX0_9AGAM</name>
<dbReference type="InterPro" id="IPR045339">
    <property type="entry name" value="DUF6534"/>
</dbReference>
<organism evidence="3 4">
    <name type="scientific">Athelia psychrophila</name>
    <dbReference type="NCBI Taxonomy" id="1759441"/>
    <lineage>
        <taxon>Eukaryota</taxon>
        <taxon>Fungi</taxon>
        <taxon>Dikarya</taxon>
        <taxon>Basidiomycota</taxon>
        <taxon>Agaricomycotina</taxon>
        <taxon>Agaricomycetes</taxon>
        <taxon>Agaricomycetidae</taxon>
        <taxon>Atheliales</taxon>
        <taxon>Atheliaceae</taxon>
        <taxon>Athelia</taxon>
    </lineage>
</organism>
<dbReference type="OrthoDB" id="2971182at2759"/>
<keyword evidence="1" id="KW-1133">Transmembrane helix</keyword>
<gene>
    <name evidence="3" type="ORF">FIBSPDRAFT_1041104</name>
</gene>
<evidence type="ECO:0000256" key="1">
    <source>
        <dbReference type="SAM" id="Phobius"/>
    </source>
</evidence>
<keyword evidence="1" id="KW-0472">Membrane</keyword>
<dbReference type="Pfam" id="PF20152">
    <property type="entry name" value="DUF6534"/>
    <property type="match status" value="1"/>
</dbReference>
<feature type="transmembrane region" description="Helical" evidence="1">
    <location>
        <begin position="100"/>
        <end position="121"/>
    </location>
</feature>
<feature type="domain" description="DUF6534" evidence="2">
    <location>
        <begin position="179"/>
        <end position="264"/>
    </location>
</feature>
<dbReference type="STRING" id="436010.A0A166PFX0"/>
<feature type="transmembrane region" description="Helical" evidence="1">
    <location>
        <begin position="20"/>
        <end position="44"/>
    </location>
</feature>
<feature type="transmembrane region" description="Helical" evidence="1">
    <location>
        <begin position="133"/>
        <end position="153"/>
    </location>
</feature>
<feature type="transmembrane region" description="Helical" evidence="1">
    <location>
        <begin position="165"/>
        <end position="189"/>
    </location>
</feature>
<dbReference type="PANTHER" id="PTHR40465:SF1">
    <property type="entry name" value="DUF6534 DOMAIN-CONTAINING PROTEIN"/>
    <property type="match status" value="1"/>
</dbReference>
<accession>A0A166PFX0</accession>
<sequence length="290" mass="31795">MPLTQVESASLNVSTHAPIGPAFIGFVISLSLHGISIAQTIFYYRHFPHDGKAKKLIVFVLNLADLAQTAVLSNTFWMLLYGRRFVGADGNATRISPDLSLWQLEVCYSGSYVIAAFIMAIVQGVWRVSCKNVALVAAITITSLVQMGALIYIDARCDEVMGPQSVASYLISLPFVANIACDGAIAGSLTYYFRSYRLGMPRTEPVMQQLIWLSMGTGLTLCVTTAFAWALSLFYGSASFIGPLFVVGKLYVNSMMANINSRKHFRAVVERTIDYSMHTSAFDTSKFATE</sequence>
<evidence type="ECO:0000313" key="3">
    <source>
        <dbReference type="EMBL" id="KZP26045.1"/>
    </source>
</evidence>
<feature type="transmembrane region" description="Helical" evidence="1">
    <location>
        <begin position="56"/>
        <end position="80"/>
    </location>
</feature>
<protein>
    <recommendedName>
        <fullName evidence="2">DUF6534 domain-containing protein</fullName>
    </recommendedName>
</protein>
<evidence type="ECO:0000259" key="2">
    <source>
        <dbReference type="Pfam" id="PF20152"/>
    </source>
</evidence>
<feature type="transmembrane region" description="Helical" evidence="1">
    <location>
        <begin position="234"/>
        <end position="252"/>
    </location>
</feature>
<proteinExistence type="predicted"/>
<keyword evidence="4" id="KW-1185">Reference proteome</keyword>
<reference evidence="3 4" key="1">
    <citation type="journal article" date="2016" name="Mol. Biol. Evol.">
        <title>Comparative Genomics of Early-Diverging Mushroom-Forming Fungi Provides Insights into the Origins of Lignocellulose Decay Capabilities.</title>
        <authorList>
            <person name="Nagy L.G."/>
            <person name="Riley R."/>
            <person name="Tritt A."/>
            <person name="Adam C."/>
            <person name="Daum C."/>
            <person name="Floudas D."/>
            <person name="Sun H."/>
            <person name="Yadav J.S."/>
            <person name="Pangilinan J."/>
            <person name="Larsson K.H."/>
            <person name="Matsuura K."/>
            <person name="Barry K."/>
            <person name="Labutti K."/>
            <person name="Kuo R."/>
            <person name="Ohm R.A."/>
            <person name="Bhattacharya S.S."/>
            <person name="Shirouzu T."/>
            <person name="Yoshinaga Y."/>
            <person name="Martin F.M."/>
            <person name="Grigoriev I.V."/>
            <person name="Hibbett D.S."/>
        </authorList>
    </citation>
    <scope>NUCLEOTIDE SEQUENCE [LARGE SCALE GENOMIC DNA]</scope>
    <source>
        <strain evidence="3 4">CBS 109695</strain>
    </source>
</reference>